<evidence type="ECO:0000313" key="1">
    <source>
        <dbReference type="EMBL" id="MEQ2262728.1"/>
    </source>
</evidence>
<protein>
    <submittedName>
        <fullName evidence="1">Uncharacterized protein</fullName>
    </submittedName>
</protein>
<dbReference type="Proteomes" id="UP001444071">
    <property type="component" value="Unassembled WGS sequence"/>
</dbReference>
<evidence type="ECO:0000313" key="2">
    <source>
        <dbReference type="Proteomes" id="UP001444071"/>
    </source>
</evidence>
<reference evidence="1 2" key="1">
    <citation type="submission" date="2021-06" db="EMBL/GenBank/DDBJ databases">
        <authorList>
            <person name="Palmer J.M."/>
        </authorList>
    </citation>
    <scope>NUCLEOTIDE SEQUENCE [LARGE SCALE GENOMIC DNA]</scope>
    <source>
        <strain evidence="1 2">XR_2019</strain>
        <tissue evidence="1">Muscle</tissue>
    </source>
</reference>
<keyword evidence="2" id="KW-1185">Reference proteome</keyword>
<organism evidence="1 2">
    <name type="scientific">Xenotaenia resolanae</name>
    <dbReference type="NCBI Taxonomy" id="208358"/>
    <lineage>
        <taxon>Eukaryota</taxon>
        <taxon>Metazoa</taxon>
        <taxon>Chordata</taxon>
        <taxon>Craniata</taxon>
        <taxon>Vertebrata</taxon>
        <taxon>Euteleostomi</taxon>
        <taxon>Actinopterygii</taxon>
        <taxon>Neopterygii</taxon>
        <taxon>Teleostei</taxon>
        <taxon>Neoteleostei</taxon>
        <taxon>Acanthomorphata</taxon>
        <taxon>Ovalentaria</taxon>
        <taxon>Atherinomorphae</taxon>
        <taxon>Cyprinodontiformes</taxon>
        <taxon>Goodeidae</taxon>
        <taxon>Xenotaenia</taxon>
    </lineage>
</organism>
<name>A0ABV0VZP8_9TELE</name>
<proteinExistence type="predicted"/>
<sequence length="105" mass="12156">MNFKRKKLSREKKKKNGKKSGFIEHWLHLSFIKNTTCRMNHSFRYIHLDLVELDGQSPAQTKDSPAQCAGYSLTGSCSERVWMLSLYCYFARNAKSSMLICKTSI</sequence>
<comment type="caution">
    <text evidence="1">The sequence shown here is derived from an EMBL/GenBank/DDBJ whole genome shotgun (WGS) entry which is preliminary data.</text>
</comment>
<dbReference type="EMBL" id="JAHRIM010020793">
    <property type="protein sequence ID" value="MEQ2262728.1"/>
    <property type="molecule type" value="Genomic_DNA"/>
</dbReference>
<gene>
    <name evidence="1" type="ORF">XENORESO_020112</name>
</gene>
<accession>A0ABV0VZP8</accession>